<proteinExistence type="predicted"/>
<dbReference type="EMBL" id="CP144695">
    <property type="protein sequence ID" value="WVZ07483.1"/>
    <property type="molecule type" value="Genomic_DNA"/>
</dbReference>
<gene>
    <name evidence="1" type="ORF">V8G54_020829</name>
</gene>
<name>A0AAQ3NF03_VIGMU</name>
<sequence>MERVFGPDPFLKVFASVHISHSSILPSASHHYSPVSIFAPPSRCRVPKRTTVHRVFGDHKRVRIVGFYPFPEVRILEVFWYSVTLDLSLFLVCDSSVLDYGSNTWDYCRRARPAPVFVERLGWVQRVFNSFPVYQILRY</sequence>
<dbReference type="AlphaFoldDB" id="A0AAQ3NF03"/>
<protein>
    <submittedName>
        <fullName evidence="1">Uncharacterized protein</fullName>
    </submittedName>
</protein>
<accession>A0AAQ3NF03</accession>
<dbReference type="Proteomes" id="UP001374535">
    <property type="component" value="Chromosome 6"/>
</dbReference>
<keyword evidence="2" id="KW-1185">Reference proteome</keyword>
<organism evidence="1 2">
    <name type="scientific">Vigna mungo</name>
    <name type="common">Black gram</name>
    <name type="synonym">Phaseolus mungo</name>
    <dbReference type="NCBI Taxonomy" id="3915"/>
    <lineage>
        <taxon>Eukaryota</taxon>
        <taxon>Viridiplantae</taxon>
        <taxon>Streptophyta</taxon>
        <taxon>Embryophyta</taxon>
        <taxon>Tracheophyta</taxon>
        <taxon>Spermatophyta</taxon>
        <taxon>Magnoliopsida</taxon>
        <taxon>eudicotyledons</taxon>
        <taxon>Gunneridae</taxon>
        <taxon>Pentapetalae</taxon>
        <taxon>rosids</taxon>
        <taxon>fabids</taxon>
        <taxon>Fabales</taxon>
        <taxon>Fabaceae</taxon>
        <taxon>Papilionoideae</taxon>
        <taxon>50 kb inversion clade</taxon>
        <taxon>NPAAA clade</taxon>
        <taxon>indigoferoid/millettioid clade</taxon>
        <taxon>Phaseoleae</taxon>
        <taxon>Vigna</taxon>
    </lineage>
</organism>
<evidence type="ECO:0000313" key="2">
    <source>
        <dbReference type="Proteomes" id="UP001374535"/>
    </source>
</evidence>
<reference evidence="1 2" key="1">
    <citation type="journal article" date="2023" name="Life. Sci Alliance">
        <title>Evolutionary insights into 3D genome organization and epigenetic landscape of Vigna mungo.</title>
        <authorList>
            <person name="Junaid A."/>
            <person name="Singh B."/>
            <person name="Bhatia S."/>
        </authorList>
    </citation>
    <scope>NUCLEOTIDE SEQUENCE [LARGE SCALE GENOMIC DNA]</scope>
    <source>
        <strain evidence="1">Urdbean</strain>
    </source>
</reference>
<evidence type="ECO:0000313" key="1">
    <source>
        <dbReference type="EMBL" id="WVZ07483.1"/>
    </source>
</evidence>